<name>A0AAP2GDL9_9BACT</name>
<organism evidence="1 2">
    <name type="scientific">Dawidia soli</name>
    <dbReference type="NCBI Taxonomy" id="2782352"/>
    <lineage>
        <taxon>Bacteria</taxon>
        <taxon>Pseudomonadati</taxon>
        <taxon>Bacteroidota</taxon>
        <taxon>Cytophagia</taxon>
        <taxon>Cytophagales</taxon>
        <taxon>Chryseotaleaceae</taxon>
        <taxon>Dawidia</taxon>
    </lineage>
</organism>
<dbReference type="AlphaFoldDB" id="A0AAP2GDL9"/>
<comment type="caution">
    <text evidence="1">The sequence shown here is derived from an EMBL/GenBank/DDBJ whole genome shotgun (WGS) entry which is preliminary data.</text>
</comment>
<dbReference type="RefSeq" id="WP_254090655.1">
    <property type="nucleotide sequence ID" value="NZ_JAHESC010000016.1"/>
</dbReference>
<gene>
    <name evidence="1" type="ORF">KK078_12730</name>
</gene>
<evidence type="ECO:0000313" key="1">
    <source>
        <dbReference type="EMBL" id="MBT1687427.1"/>
    </source>
</evidence>
<evidence type="ECO:0000313" key="2">
    <source>
        <dbReference type="Proteomes" id="UP001319180"/>
    </source>
</evidence>
<reference evidence="1 2" key="1">
    <citation type="submission" date="2021-05" db="EMBL/GenBank/DDBJ databases">
        <title>A Polyphasic approach of four new species of the genus Ohtaekwangia: Ohtaekwangia histidinii sp. nov., Ohtaekwangia cretensis sp. nov., Ohtaekwangia indiensis sp. nov., Ohtaekwangia reichenbachii sp. nov. from diverse environment.</title>
        <authorList>
            <person name="Octaviana S."/>
        </authorList>
    </citation>
    <scope>NUCLEOTIDE SEQUENCE [LARGE SCALE GENOMIC DNA]</scope>
    <source>
        <strain evidence="1 2">PWU37</strain>
    </source>
</reference>
<keyword evidence="2" id="KW-1185">Reference proteome</keyword>
<protein>
    <recommendedName>
        <fullName evidence="3">STAS/SEC14 domain-containing protein</fullName>
    </recommendedName>
</protein>
<evidence type="ECO:0008006" key="3">
    <source>
        <dbReference type="Google" id="ProtNLM"/>
    </source>
</evidence>
<dbReference type="EMBL" id="JAHESC010000016">
    <property type="protein sequence ID" value="MBT1687427.1"/>
    <property type="molecule type" value="Genomic_DNA"/>
</dbReference>
<sequence>MASPYYQDEYATIELDASIPCIQVTLNGIPRFSEHYQLVQLKRLELLQREKANFPKLHMLTDSRTAGPVLDEDVRYFKENVMPAMEAAGIHYLAIVMPSNKFTQLTIREMTEGSEKVYVRYFDVLADAKRWLKEMSA</sequence>
<proteinExistence type="predicted"/>
<dbReference type="Proteomes" id="UP001319180">
    <property type="component" value="Unassembled WGS sequence"/>
</dbReference>
<accession>A0AAP2GDL9</accession>